<evidence type="ECO:0000313" key="1">
    <source>
        <dbReference type="EMBL" id="MCD9558876.1"/>
    </source>
</evidence>
<dbReference type="EMBL" id="JACEIK010002070">
    <property type="protein sequence ID" value="MCD9558876.1"/>
    <property type="molecule type" value="Genomic_DNA"/>
</dbReference>
<keyword evidence="2" id="KW-1185">Reference proteome</keyword>
<comment type="caution">
    <text evidence="1">The sequence shown here is derived from an EMBL/GenBank/DDBJ whole genome shotgun (WGS) entry which is preliminary data.</text>
</comment>
<evidence type="ECO:0000313" key="2">
    <source>
        <dbReference type="Proteomes" id="UP000823775"/>
    </source>
</evidence>
<sequence length="113" mass="12473">MINNIKEIKTETDSYESVTTHHSYGLEVDDGIGKKCAGSTIAVVLMEMEEDGSDFAFGSGGLRLPASLVGEKKEAAAGASRGRAKRSVRGTTRWFRDLCMSREKRETEEKEIR</sequence>
<dbReference type="Proteomes" id="UP000823775">
    <property type="component" value="Unassembled WGS sequence"/>
</dbReference>
<protein>
    <submittedName>
        <fullName evidence="1">Uncharacterized protein</fullName>
    </submittedName>
</protein>
<organism evidence="1 2">
    <name type="scientific">Datura stramonium</name>
    <name type="common">Jimsonweed</name>
    <name type="synonym">Common thornapple</name>
    <dbReference type="NCBI Taxonomy" id="4076"/>
    <lineage>
        <taxon>Eukaryota</taxon>
        <taxon>Viridiplantae</taxon>
        <taxon>Streptophyta</taxon>
        <taxon>Embryophyta</taxon>
        <taxon>Tracheophyta</taxon>
        <taxon>Spermatophyta</taxon>
        <taxon>Magnoliopsida</taxon>
        <taxon>eudicotyledons</taxon>
        <taxon>Gunneridae</taxon>
        <taxon>Pentapetalae</taxon>
        <taxon>asterids</taxon>
        <taxon>lamiids</taxon>
        <taxon>Solanales</taxon>
        <taxon>Solanaceae</taxon>
        <taxon>Solanoideae</taxon>
        <taxon>Datureae</taxon>
        <taxon>Datura</taxon>
    </lineage>
</organism>
<gene>
    <name evidence="1" type="ORF">HAX54_016558</name>
</gene>
<name>A0ABS8UKQ1_DATST</name>
<accession>A0ABS8UKQ1</accession>
<reference evidence="1 2" key="1">
    <citation type="journal article" date="2021" name="BMC Genomics">
        <title>Datura genome reveals duplications of psychoactive alkaloid biosynthetic genes and high mutation rate following tissue culture.</title>
        <authorList>
            <person name="Rajewski A."/>
            <person name="Carter-House D."/>
            <person name="Stajich J."/>
            <person name="Litt A."/>
        </authorList>
    </citation>
    <scope>NUCLEOTIDE SEQUENCE [LARGE SCALE GENOMIC DNA]</scope>
    <source>
        <strain evidence="1">AR-01</strain>
    </source>
</reference>
<proteinExistence type="predicted"/>